<keyword evidence="3" id="KW-1185">Reference proteome</keyword>
<accession>A0A1W2FVF7</accession>
<feature type="domain" description="dTDP-4-dehydro-6-deoxy-alpha-D-glucopyranose 2,3-dehydratase" evidence="1">
    <location>
        <begin position="6"/>
        <end position="205"/>
    </location>
</feature>
<organism evidence="2 3">
    <name type="scientific">Kibdelosporangium aridum</name>
    <dbReference type="NCBI Taxonomy" id="2030"/>
    <lineage>
        <taxon>Bacteria</taxon>
        <taxon>Bacillati</taxon>
        <taxon>Actinomycetota</taxon>
        <taxon>Actinomycetes</taxon>
        <taxon>Pseudonocardiales</taxon>
        <taxon>Pseudonocardiaceae</taxon>
        <taxon>Kibdelosporangium</taxon>
    </lineage>
</organism>
<dbReference type="Gene3D" id="3.90.79.40">
    <property type="entry name" value="EvaA sugar 2,3-dehydratase subunit"/>
    <property type="match status" value="2"/>
</dbReference>
<proteinExistence type="predicted"/>
<gene>
    <name evidence="2" type="ORF">SAMN05661093_09459</name>
</gene>
<name>A0A1W2FVF7_KIBAR</name>
<dbReference type="GO" id="GO:0016829">
    <property type="term" value="F:lyase activity"/>
    <property type="evidence" value="ECO:0007669"/>
    <property type="project" value="InterPro"/>
</dbReference>
<dbReference type="InterPro" id="IPR005212">
    <property type="entry name" value="EvaA-like"/>
</dbReference>
<dbReference type="AlphaFoldDB" id="A0A1W2FVF7"/>
<dbReference type="Proteomes" id="UP000192674">
    <property type="component" value="Unassembled WGS sequence"/>
</dbReference>
<evidence type="ECO:0000259" key="1">
    <source>
        <dbReference type="Pfam" id="PF03559"/>
    </source>
</evidence>
<sequence>MFSAVADVCEWLTERHKANEYLVKKVPLDQLDGWRIGENGDIAHHTGRFYTITGLSITGANRPIRDWEQPIIDQPEQGILGILVKRFDGVPHYLLQAKMEPGNVNMLQLSPTVQATKSNYTRAHGGKSVPYLEYFRSPRRGRVLFDALQSEQGAWFLAKRNRNMVVEVVEEVPVLPDFCWLSYDQISELLHIDNMVNMDTRTVLSGAIVPRRMDKDDPGADPFRAALASDTPERPRYTETELLIWFTEAKARSTMERQRIPLAKVSGWVHENGMIGHEDDRHFTVVGLSVEASNREVSEWSQPMIAPRGLGVVAFLAKRIQGTLHLLVQARTEAGAFDSVEMAPTVQCIPDSYRELPEESLPPFLNEVLSAPASQVRFDCVHSEEGGRFYHAQNRYLLVELPEDSDVDVPENFVWMTLRQLLGFVRYSNHLNVEARNLLACLGFLR</sequence>
<feature type="domain" description="dTDP-4-dehydro-6-deoxy-alpha-D-glucopyranose 2,3-dehydratase" evidence="1">
    <location>
        <begin position="240"/>
        <end position="442"/>
    </location>
</feature>
<protein>
    <submittedName>
        <fullName evidence="2">Oxidase EvaA</fullName>
    </submittedName>
</protein>
<evidence type="ECO:0000313" key="3">
    <source>
        <dbReference type="Proteomes" id="UP000192674"/>
    </source>
</evidence>
<dbReference type="InterPro" id="IPR038153">
    <property type="entry name" value="EvaA-like_sf"/>
</dbReference>
<evidence type="ECO:0000313" key="2">
    <source>
        <dbReference type="EMBL" id="SMD25881.1"/>
    </source>
</evidence>
<dbReference type="Pfam" id="PF03559">
    <property type="entry name" value="Hexose_dehydrat"/>
    <property type="match status" value="2"/>
</dbReference>
<dbReference type="EMBL" id="FWXV01000012">
    <property type="protein sequence ID" value="SMD25881.1"/>
    <property type="molecule type" value="Genomic_DNA"/>
</dbReference>
<dbReference type="OrthoDB" id="9814961at2"/>
<reference evidence="2 3" key="1">
    <citation type="submission" date="2017-04" db="EMBL/GenBank/DDBJ databases">
        <authorList>
            <person name="Afonso C.L."/>
            <person name="Miller P.J."/>
            <person name="Scott M.A."/>
            <person name="Spackman E."/>
            <person name="Goraichik I."/>
            <person name="Dimitrov K.M."/>
            <person name="Suarez D.L."/>
            <person name="Swayne D.E."/>
        </authorList>
    </citation>
    <scope>NUCLEOTIDE SEQUENCE [LARGE SCALE GENOMIC DNA]</scope>
    <source>
        <strain evidence="2 3">DSM 43828</strain>
    </source>
</reference>